<dbReference type="InterPro" id="IPR010982">
    <property type="entry name" value="Lambda_DNA-bd_dom_sf"/>
</dbReference>
<dbReference type="RefSeq" id="WP_190350203.1">
    <property type="nucleotide sequence ID" value="NZ_JACJPY010000014.1"/>
</dbReference>
<accession>A0A926URL2</accession>
<dbReference type="Pfam" id="PF01025">
    <property type="entry name" value="GrpE"/>
    <property type="match status" value="1"/>
</dbReference>
<dbReference type="GO" id="GO:0006457">
    <property type="term" value="P:protein folding"/>
    <property type="evidence" value="ECO:0007669"/>
    <property type="project" value="InterPro"/>
</dbReference>
<dbReference type="GO" id="GO:0003677">
    <property type="term" value="F:DNA binding"/>
    <property type="evidence" value="ECO:0007669"/>
    <property type="project" value="InterPro"/>
</dbReference>
<evidence type="ECO:0000313" key="3">
    <source>
        <dbReference type="EMBL" id="MBD2149834.1"/>
    </source>
</evidence>
<dbReference type="GO" id="GO:0042803">
    <property type="term" value="F:protein homodimerization activity"/>
    <property type="evidence" value="ECO:0007669"/>
    <property type="project" value="InterPro"/>
</dbReference>
<dbReference type="InterPro" id="IPR001387">
    <property type="entry name" value="Cro/C1-type_HTH"/>
</dbReference>
<dbReference type="GO" id="GO:0000774">
    <property type="term" value="F:adenyl-nucleotide exchange factor activity"/>
    <property type="evidence" value="ECO:0007669"/>
    <property type="project" value="InterPro"/>
</dbReference>
<dbReference type="SUPFAM" id="SSF47413">
    <property type="entry name" value="lambda repressor-like DNA-binding domains"/>
    <property type="match status" value="1"/>
</dbReference>
<feature type="domain" description="HTH cro/C1-type" evidence="2">
    <location>
        <begin position="27"/>
        <end position="68"/>
    </location>
</feature>
<keyword evidence="1" id="KW-0175">Coiled coil</keyword>
<evidence type="ECO:0000259" key="2">
    <source>
        <dbReference type="PROSITE" id="PS50943"/>
    </source>
</evidence>
<reference evidence="3" key="1">
    <citation type="journal article" date="2015" name="ISME J.">
        <title>Draft Genome Sequence of Streptomyces incarnatus NRRL8089, which Produces the Nucleoside Antibiotic Sinefungin.</title>
        <authorList>
            <person name="Oshima K."/>
            <person name="Hattori M."/>
            <person name="Shimizu H."/>
            <person name="Fukuda K."/>
            <person name="Nemoto M."/>
            <person name="Inagaki K."/>
            <person name="Tamura T."/>
        </authorList>
    </citation>
    <scope>NUCLEOTIDE SEQUENCE</scope>
    <source>
        <strain evidence="3">FACHB-1277</strain>
    </source>
</reference>
<dbReference type="PROSITE" id="PS50943">
    <property type="entry name" value="HTH_CROC1"/>
    <property type="match status" value="1"/>
</dbReference>
<dbReference type="InterPro" id="IPR000740">
    <property type="entry name" value="GrpE"/>
</dbReference>
<evidence type="ECO:0000313" key="4">
    <source>
        <dbReference type="Proteomes" id="UP000631421"/>
    </source>
</evidence>
<comment type="caution">
    <text evidence="3">The sequence shown here is derived from an EMBL/GenBank/DDBJ whole genome shotgun (WGS) entry which is preliminary data.</text>
</comment>
<proteinExistence type="predicted"/>
<dbReference type="EMBL" id="JACJPY010000014">
    <property type="protein sequence ID" value="MBD2149834.1"/>
    <property type="molecule type" value="Genomic_DNA"/>
</dbReference>
<dbReference type="Gene3D" id="1.10.260.40">
    <property type="entry name" value="lambda repressor-like DNA-binding domains"/>
    <property type="match status" value="1"/>
</dbReference>
<dbReference type="AlphaFoldDB" id="A0A926URL2"/>
<evidence type="ECO:0000256" key="1">
    <source>
        <dbReference type="SAM" id="Coils"/>
    </source>
</evidence>
<protein>
    <submittedName>
        <fullName evidence="3">Nucleotide exchange factor GrpE</fullName>
    </submittedName>
</protein>
<organism evidence="3 4">
    <name type="scientific">Pseudanabaena cinerea FACHB-1277</name>
    <dbReference type="NCBI Taxonomy" id="2949581"/>
    <lineage>
        <taxon>Bacteria</taxon>
        <taxon>Bacillati</taxon>
        <taxon>Cyanobacteriota</taxon>
        <taxon>Cyanophyceae</taxon>
        <taxon>Pseudanabaenales</taxon>
        <taxon>Pseudanabaenaceae</taxon>
        <taxon>Pseudanabaena</taxon>
        <taxon>Pseudanabaena cinerea</taxon>
    </lineage>
</organism>
<dbReference type="Pfam" id="PF13443">
    <property type="entry name" value="HTH_26"/>
    <property type="match status" value="1"/>
</dbReference>
<dbReference type="GO" id="GO:0051087">
    <property type="term" value="F:protein-folding chaperone binding"/>
    <property type="evidence" value="ECO:0007669"/>
    <property type="project" value="InterPro"/>
</dbReference>
<name>A0A926URL2_9CYAN</name>
<dbReference type="Proteomes" id="UP000631421">
    <property type="component" value="Unassembled WGS sequence"/>
</dbReference>
<sequence>MNDSPENFTQSLKKMMQTAGIASWQMLSDRAGVSRRAIDSLRKGNGANLKYADLAKLATVLQTNITDFMTEFVDKFTGESINNLYEQTEHSHEVINDRITHDVTVDCFDDLPSGMGNDLVEQNQKQNQGQNQERNLDLQAEYQLLLDRLEQQKQDLRSQLIREAVQQIESLILQLPSAIYAVQQNPQLPAKNILPLLRPLDLLLQQWQVKPIGAVGEQIAYDPQEHELMDQTMDQEQAIAVGDRVLVRYVGYKLGARLLYRARVSLPLH</sequence>
<keyword evidence="4" id="KW-1185">Reference proteome</keyword>
<gene>
    <name evidence="3" type="primary">grpE</name>
    <name evidence="3" type="ORF">H6F44_06810</name>
</gene>
<feature type="coiled-coil region" evidence="1">
    <location>
        <begin position="135"/>
        <end position="166"/>
    </location>
</feature>
<reference evidence="3" key="2">
    <citation type="submission" date="2020-08" db="EMBL/GenBank/DDBJ databases">
        <authorList>
            <person name="Chen M."/>
            <person name="Teng W."/>
            <person name="Zhao L."/>
            <person name="Hu C."/>
            <person name="Zhou Y."/>
            <person name="Han B."/>
            <person name="Song L."/>
            <person name="Shu W."/>
        </authorList>
    </citation>
    <scope>NUCLEOTIDE SEQUENCE</scope>
    <source>
        <strain evidence="3">FACHB-1277</strain>
    </source>
</reference>